<dbReference type="Proteomes" id="UP000800200">
    <property type="component" value="Unassembled WGS sequence"/>
</dbReference>
<evidence type="ECO:0000313" key="2">
    <source>
        <dbReference type="Proteomes" id="UP000800200"/>
    </source>
</evidence>
<dbReference type="OrthoDB" id="3553147at2759"/>
<reference evidence="1" key="1">
    <citation type="journal article" date="2020" name="Stud. Mycol.">
        <title>101 Dothideomycetes genomes: a test case for predicting lifestyles and emergence of pathogens.</title>
        <authorList>
            <person name="Haridas S."/>
            <person name="Albert R."/>
            <person name="Binder M."/>
            <person name="Bloem J."/>
            <person name="Labutti K."/>
            <person name="Salamov A."/>
            <person name="Andreopoulos B."/>
            <person name="Baker S."/>
            <person name="Barry K."/>
            <person name="Bills G."/>
            <person name="Bluhm B."/>
            <person name="Cannon C."/>
            <person name="Castanera R."/>
            <person name="Culley D."/>
            <person name="Daum C."/>
            <person name="Ezra D."/>
            <person name="Gonzalez J."/>
            <person name="Henrissat B."/>
            <person name="Kuo A."/>
            <person name="Liang C."/>
            <person name="Lipzen A."/>
            <person name="Lutzoni F."/>
            <person name="Magnuson J."/>
            <person name="Mondo S."/>
            <person name="Nolan M."/>
            <person name="Ohm R."/>
            <person name="Pangilinan J."/>
            <person name="Park H.-J."/>
            <person name="Ramirez L."/>
            <person name="Alfaro M."/>
            <person name="Sun H."/>
            <person name="Tritt A."/>
            <person name="Yoshinaga Y."/>
            <person name="Zwiers L.-H."/>
            <person name="Turgeon B."/>
            <person name="Goodwin S."/>
            <person name="Spatafora J."/>
            <person name="Crous P."/>
            <person name="Grigoriev I."/>
        </authorList>
    </citation>
    <scope>NUCLEOTIDE SEQUENCE</scope>
    <source>
        <strain evidence="1">CBS 207.26</strain>
    </source>
</reference>
<keyword evidence="2" id="KW-1185">Reference proteome</keyword>
<name>A0A6A6EQS6_9PEZI</name>
<sequence length="75" mass="8494">MALSTFKQLLDVPTMLPSFLPFNSSSVYSSTPLNKSQNEIRLNRILPGKFGYPIRCSLRRASLDSHPKYEALSYV</sequence>
<proteinExistence type="predicted"/>
<dbReference type="AlphaFoldDB" id="A0A6A6EQS6"/>
<protein>
    <submittedName>
        <fullName evidence="1">Uncharacterized protein</fullName>
    </submittedName>
</protein>
<dbReference type="EMBL" id="ML994612">
    <property type="protein sequence ID" value="KAF2193924.1"/>
    <property type="molecule type" value="Genomic_DNA"/>
</dbReference>
<accession>A0A6A6EQS6</accession>
<organism evidence="1 2">
    <name type="scientific">Zopfia rhizophila CBS 207.26</name>
    <dbReference type="NCBI Taxonomy" id="1314779"/>
    <lineage>
        <taxon>Eukaryota</taxon>
        <taxon>Fungi</taxon>
        <taxon>Dikarya</taxon>
        <taxon>Ascomycota</taxon>
        <taxon>Pezizomycotina</taxon>
        <taxon>Dothideomycetes</taxon>
        <taxon>Dothideomycetes incertae sedis</taxon>
        <taxon>Zopfiaceae</taxon>
        <taxon>Zopfia</taxon>
    </lineage>
</organism>
<gene>
    <name evidence="1" type="ORF">K469DRAFT_782244</name>
</gene>
<evidence type="ECO:0000313" key="1">
    <source>
        <dbReference type="EMBL" id="KAF2193924.1"/>
    </source>
</evidence>